<evidence type="ECO:0000313" key="2">
    <source>
        <dbReference type="EMBL" id="TVU20807.1"/>
    </source>
</evidence>
<proteinExistence type="predicted"/>
<dbReference type="AlphaFoldDB" id="A0A5J9UCE9"/>
<keyword evidence="4" id="KW-1185">Reference proteome</keyword>
<name>A0A5J9UCE9_9POAL</name>
<dbReference type="EMBL" id="RWGY01000026">
    <property type="protein sequence ID" value="TVU20807.1"/>
    <property type="molecule type" value="Genomic_DNA"/>
</dbReference>
<protein>
    <submittedName>
        <fullName evidence="3">Uncharacterized protein</fullName>
    </submittedName>
</protein>
<accession>A0A5J9UCE9</accession>
<dbReference type="Gramene" id="TVU20808">
    <property type="protein sequence ID" value="TVU20808"/>
    <property type="gene ID" value="EJB05_30405"/>
</dbReference>
<evidence type="ECO:0000313" key="3">
    <source>
        <dbReference type="EMBL" id="TVU20808.1"/>
    </source>
</evidence>
<comment type="caution">
    <text evidence="3">The sequence shown here is derived from an EMBL/GenBank/DDBJ whole genome shotgun (WGS) entry which is preliminary data.</text>
</comment>
<feature type="region of interest" description="Disordered" evidence="1">
    <location>
        <begin position="19"/>
        <end position="50"/>
    </location>
</feature>
<dbReference type="EMBL" id="RWGY01000026">
    <property type="protein sequence ID" value="TVU20808.1"/>
    <property type="molecule type" value="Genomic_DNA"/>
</dbReference>
<organism evidence="3 4">
    <name type="scientific">Eragrostis curvula</name>
    <name type="common">weeping love grass</name>
    <dbReference type="NCBI Taxonomy" id="38414"/>
    <lineage>
        <taxon>Eukaryota</taxon>
        <taxon>Viridiplantae</taxon>
        <taxon>Streptophyta</taxon>
        <taxon>Embryophyta</taxon>
        <taxon>Tracheophyta</taxon>
        <taxon>Spermatophyta</taxon>
        <taxon>Magnoliopsida</taxon>
        <taxon>Liliopsida</taxon>
        <taxon>Poales</taxon>
        <taxon>Poaceae</taxon>
        <taxon>PACMAD clade</taxon>
        <taxon>Chloridoideae</taxon>
        <taxon>Eragrostideae</taxon>
        <taxon>Eragrostidinae</taxon>
        <taxon>Eragrostis</taxon>
    </lineage>
</organism>
<sequence>MAVAPEIWCPATSLHCSMSQGHPSNHITPLEAERSSSRSAEINQSFSPTTSPADIFDADAKFVAYSRRNFIFPQSFPSAAFDLDGNEHVPAILDIEVYHAVILQVSLKL</sequence>
<evidence type="ECO:0000313" key="4">
    <source>
        <dbReference type="Proteomes" id="UP000324897"/>
    </source>
</evidence>
<evidence type="ECO:0000256" key="1">
    <source>
        <dbReference type="SAM" id="MobiDB-lite"/>
    </source>
</evidence>
<dbReference type="Proteomes" id="UP000324897">
    <property type="component" value="Unassembled WGS sequence"/>
</dbReference>
<reference evidence="3 4" key="1">
    <citation type="journal article" date="2019" name="Sci. Rep.">
        <title>A high-quality genome of Eragrostis curvula grass provides insights into Poaceae evolution and supports new strategies to enhance forage quality.</title>
        <authorList>
            <person name="Carballo J."/>
            <person name="Santos B.A.C.M."/>
            <person name="Zappacosta D."/>
            <person name="Garbus I."/>
            <person name="Selva J.P."/>
            <person name="Gallo C.A."/>
            <person name="Diaz A."/>
            <person name="Albertini E."/>
            <person name="Caccamo M."/>
            <person name="Echenique V."/>
        </authorList>
    </citation>
    <scope>NUCLEOTIDE SEQUENCE [LARGE SCALE GENOMIC DNA]</scope>
    <source>
        <strain evidence="4">cv. Victoria</strain>
        <tissue evidence="3">Leaf</tissue>
    </source>
</reference>
<dbReference type="Gramene" id="TVU20807">
    <property type="protein sequence ID" value="TVU20807"/>
    <property type="gene ID" value="EJB05_30404"/>
</dbReference>
<feature type="non-terminal residue" evidence="3">
    <location>
        <position position="1"/>
    </location>
</feature>
<gene>
    <name evidence="2" type="ORF">EJB05_30404</name>
    <name evidence="3" type="ORF">EJB05_30405</name>
</gene>